<dbReference type="InterPro" id="IPR009664">
    <property type="entry name" value="Ppnp"/>
</dbReference>
<comment type="catalytic activity">
    <reaction evidence="3">
        <text>cytidine + phosphate = cytosine + alpha-D-ribose 1-phosphate</text>
        <dbReference type="Rhea" id="RHEA:52540"/>
        <dbReference type="ChEBI" id="CHEBI:16040"/>
        <dbReference type="ChEBI" id="CHEBI:17562"/>
        <dbReference type="ChEBI" id="CHEBI:43474"/>
        <dbReference type="ChEBI" id="CHEBI:57720"/>
        <dbReference type="EC" id="2.4.2.2"/>
    </reaction>
</comment>
<dbReference type="EMBL" id="JANUGV010000001">
    <property type="protein sequence ID" value="MCS0607237.1"/>
    <property type="molecule type" value="Genomic_DNA"/>
</dbReference>
<comment type="similarity">
    <text evidence="3">Belongs to the nucleoside phosphorylase PpnP family.</text>
</comment>
<dbReference type="EC" id="2.4.2.1" evidence="3"/>
<comment type="catalytic activity">
    <reaction evidence="3">
        <text>a purine D-ribonucleoside + phosphate = a purine nucleobase + alpha-D-ribose 1-phosphate</text>
        <dbReference type="Rhea" id="RHEA:19805"/>
        <dbReference type="ChEBI" id="CHEBI:26386"/>
        <dbReference type="ChEBI" id="CHEBI:43474"/>
        <dbReference type="ChEBI" id="CHEBI:57720"/>
        <dbReference type="ChEBI" id="CHEBI:142355"/>
        <dbReference type="EC" id="2.4.2.1"/>
    </reaction>
</comment>
<dbReference type="SUPFAM" id="SSF51182">
    <property type="entry name" value="RmlC-like cupins"/>
    <property type="match status" value="1"/>
</dbReference>
<proteinExistence type="inferred from homology"/>
<evidence type="ECO:0000313" key="4">
    <source>
        <dbReference type="EMBL" id="MCS0607237.1"/>
    </source>
</evidence>
<dbReference type="Pfam" id="PF06865">
    <property type="entry name" value="Ppnp"/>
    <property type="match status" value="1"/>
</dbReference>
<comment type="function">
    <text evidence="3">Catalyzes the phosphorolysis of diverse nucleosides, yielding D-ribose 1-phosphate and the respective free bases. Can use uridine, adenosine, guanosine, cytidine, thymidine, inosine and xanthosine as substrates. Also catalyzes the reverse reactions.</text>
</comment>
<dbReference type="Gene3D" id="2.60.120.10">
    <property type="entry name" value="Jelly Rolls"/>
    <property type="match status" value="1"/>
</dbReference>
<dbReference type="CDD" id="cd20296">
    <property type="entry name" value="cupin_PpnP-like"/>
    <property type="match status" value="1"/>
</dbReference>
<comment type="catalytic activity">
    <reaction evidence="3">
        <text>adenosine + phosphate = alpha-D-ribose 1-phosphate + adenine</text>
        <dbReference type="Rhea" id="RHEA:27642"/>
        <dbReference type="ChEBI" id="CHEBI:16335"/>
        <dbReference type="ChEBI" id="CHEBI:16708"/>
        <dbReference type="ChEBI" id="CHEBI:43474"/>
        <dbReference type="ChEBI" id="CHEBI:57720"/>
        <dbReference type="EC" id="2.4.2.1"/>
    </reaction>
</comment>
<protein>
    <recommendedName>
        <fullName evidence="3">Pyrimidine/purine nucleoside phosphorylase</fullName>
        <ecNumber evidence="3">2.4.2.1</ecNumber>
        <ecNumber evidence="3">2.4.2.2</ecNumber>
    </recommendedName>
    <alternativeName>
        <fullName evidence="3">Adenosine phosphorylase</fullName>
    </alternativeName>
    <alternativeName>
        <fullName evidence="3">Cytidine phosphorylase</fullName>
    </alternativeName>
    <alternativeName>
        <fullName evidence="3">Guanosine phosphorylase</fullName>
    </alternativeName>
    <alternativeName>
        <fullName evidence="3">Inosine phosphorylase</fullName>
    </alternativeName>
    <alternativeName>
        <fullName evidence="3">Thymidine phosphorylase</fullName>
    </alternativeName>
    <alternativeName>
        <fullName evidence="3">Uridine phosphorylase</fullName>
    </alternativeName>
    <alternativeName>
        <fullName evidence="3">Xanthosine phosphorylase</fullName>
    </alternativeName>
</protein>
<dbReference type="PANTHER" id="PTHR36540:SF1">
    <property type="entry name" value="PYRIMIDINE_PURINE NUCLEOSIDE PHOSPHORYLASE"/>
    <property type="match status" value="1"/>
</dbReference>
<comment type="catalytic activity">
    <reaction evidence="3">
        <text>uridine + phosphate = alpha-D-ribose 1-phosphate + uracil</text>
        <dbReference type="Rhea" id="RHEA:24388"/>
        <dbReference type="ChEBI" id="CHEBI:16704"/>
        <dbReference type="ChEBI" id="CHEBI:17568"/>
        <dbReference type="ChEBI" id="CHEBI:43474"/>
        <dbReference type="ChEBI" id="CHEBI:57720"/>
        <dbReference type="EC" id="2.4.2.2"/>
    </reaction>
</comment>
<evidence type="ECO:0000256" key="3">
    <source>
        <dbReference type="HAMAP-Rule" id="MF_01537"/>
    </source>
</evidence>
<comment type="catalytic activity">
    <reaction evidence="3">
        <text>guanosine + phosphate = alpha-D-ribose 1-phosphate + guanine</text>
        <dbReference type="Rhea" id="RHEA:13233"/>
        <dbReference type="ChEBI" id="CHEBI:16235"/>
        <dbReference type="ChEBI" id="CHEBI:16750"/>
        <dbReference type="ChEBI" id="CHEBI:43474"/>
        <dbReference type="ChEBI" id="CHEBI:57720"/>
        <dbReference type="EC" id="2.4.2.1"/>
    </reaction>
</comment>
<dbReference type="HAMAP" id="MF_01537">
    <property type="entry name" value="Nucleos_phosphorylase_PpnP"/>
    <property type="match status" value="1"/>
</dbReference>
<comment type="catalytic activity">
    <reaction evidence="3">
        <text>xanthosine + phosphate = alpha-D-ribose 1-phosphate + xanthine</text>
        <dbReference type="Rhea" id="RHEA:27638"/>
        <dbReference type="ChEBI" id="CHEBI:17712"/>
        <dbReference type="ChEBI" id="CHEBI:18107"/>
        <dbReference type="ChEBI" id="CHEBI:43474"/>
        <dbReference type="ChEBI" id="CHEBI:57720"/>
        <dbReference type="EC" id="2.4.2.1"/>
    </reaction>
</comment>
<dbReference type="InterPro" id="IPR014710">
    <property type="entry name" value="RmlC-like_jellyroll"/>
</dbReference>
<dbReference type="Proteomes" id="UP001205861">
    <property type="component" value="Unassembled WGS sequence"/>
</dbReference>
<evidence type="ECO:0000256" key="1">
    <source>
        <dbReference type="ARBA" id="ARBA00022676"/>
    </source>
</evidence>
<evidence type="ECO:0000256" key="2">
    <source>
        <dbReference type="ARBA" id="ARBA00022679"/>
    </source>
</evidence>
<evidence type="ECO:0000313" key="5">
    <source>
        <dbReference type="Proteomes" id="UP001205861"/>
    </source>
</evidence>
<sequence>MGNSQFDHVSVAKKANIYFDGKCISHNLVFPDQTRKTLGVIMPGTLTFGTDAPEVMEIVQGKCRARIGPDGEWKTYGGGQQFRVPGQSSFEIEVSEPVHYVCHFSNQ</sequence>
<dbReference type="RefSeq" id="WP_258854986.1">
    <property type="nucleotide sequence ID" value="NZ_JANUGV010000001.1"/>
</dbReference>
<name>A0ABT2BFQ0_9BURK</name>
<keyword evidence="2 3" id="KW-0808">Transferase</keyword>
<reference evidence="4 5" key="1">
    <citation type="submission" date="2022-08" db="EMBL/GenBank/DDBJ databases">
        <title>Reclassification of Massilia species as members of the genera Telluria, Duganella, Pseudoduganella, Mokoshia gen. nov. and Zemynaea gen. nov. using orthogonal and non-orthogonal genome-based approaches.</title>
        <authorList>
            <person name="Bowman J.P."/>
        </authorList>
    </citation>
    <scope>NUCLEOTIDE SEQUENCE [LARGE SCALE GENOMIC DNA]</scope>
    <source>
        <strain evidence="4 5">JCM 31607</strain>
    </source>
</reference>
<dbReference type="PANTHER" id="PTHR36540">
    <property type="entry name" value="PYRIMIDINE/PURINE NUCLEOSIDE PHOSPHORYLASE"/>
    <property type="match status" value="1"/>
</dbReference>
<accession>A0ABT2BFQ0</accession>
<comment type="catalytic activity">
    <reaction evidence="3">
        <text>thymidine + phosphate = 2-deoxy-alpha-D-ribose 1-phosphate + thymine</text>
        <dbReference type="Rhea" id="RHEA:16037"/>
        <dbReference type="ChEBI" id="CHEBI:17748"/>
        <dbReference type="ChEBI" id="CHEBI:17821"/>
        <dbReference type="ChEBI" id="CHEBI:43474"/>
        <dbReference type="ChEBI" id="CHEBI:57259"/>
        <dbReference type="EC" id="2.4.2.2"/>
    </reaction>
</comment>
<comment type="catalytic activity">
    <reaction evidence="3">
        <text>inosine + phosphate = alpha-D-ribose 1-phosphate + hypoxanthine</text>
        <dbReference type="Rhea" id="RHEA:27646"/>
        <dbReference type="ChEBI" id="CHEBI:17368"/>
        <dbReference type="ChEBI" id="CHEBI:17596"/>
        <dbReference type="ChEBI" id="CHEBI:43474"/>
        <dbReference type="ChEBI" id="CHEBI:57720"/>
        <dbReference type="EC" id="2.4.2.1"/>
    </reaction>
</comment>
<keyword evidence="1 3" id="KW-0328">Glycosyltransferase</keyword>
<gene>
    <name evidence="3" type="primary">ppnP</name>
    <name evidence="4" type="ORF">NX773_03525</name>
</gene>
<organism evidence="4 5">
    <name type="scientific">Massilia solisilvae</name>
    <dbReference type="NCBI Taxonomy" id="1811225"/>
    <lineage>
        <taxon>Bacteria</taxon>
        <taxon>Pseudomonadati</taxon>
        <taxon>Pseudomonadota</taxon>
        <taxon>Betaproteobacteria</taxon>
        <taxon>Burkholderiales</taxon>
        <taxon>Oxalobacteraceae</taxon>
        <taxon>Telluria group</taxon>
        <taxon>Massilia</taxon>
    </lineage>
</organism>
<dbReference type="EC" id="2.4.2.2" evidence="3"/>
<dbReference type="InterPro" id="IPR011051">
    <property type="entry name" value="RmlC_Cupin_sf"/>
</dbReference>
<keyword evidence="5" id="KW-1185">Reference proteome</keyword>
<comment type="caution">
    <text evidence="4">The sequence shown here is derived from an EMBL/GenBank/DDBJ whole genome shotgun (WGS) entry which is preliminary data.</text>
</comment>